<keyword evidence="1" id="KW-1133">Transmembrane helix</keyword>
<feature type="signal peptide" evidence="2">
    <location>
        <begin position="1"/>
        <end position="27"/>
    </location>
</feature>
<evidence type="ECO:0000256" key="2">
    <source>
        <dbReference type="SAM" id="SignalP"/>
    </source>
</evidence>
<accession>A0A2T0SL09</accession>
<feature type="transmembrane region" description="Helical" evidence="1">
    <location>
        <begin position="31"/>
        <end position="50"/>
    </location>
</feature>
<evidence type="ECO:0000313" key="4">
    <source>
        <dbReference type="Proteomes" id="UP000239494"/>
    </source>
</evidence>
<keyword evidence="1" id="KW-0812">Transmembrane</keyword>
<proteinExistence type="predicted"/>
<keyword evidence="4" id="KW-1185">Reference proteome</keyword>
<keyword evidence="2" id="KW-0732">Signal</keyword>
<name>A0A2T0SL09_9PSEU</name>
<dbReference type="OrthoDB" id="3685596at2"/>
<dbReference type="RefSeq" id="WP_106195645.1">
    <property type="nucleotide sequence ID" value="NZ_PVTF01000018.1"/>
</dbReference>
<feature type="chain" id="PRO_5015734335" evidence="2">
    <location>
        <begin position="28"/>
        <end position="127"/>
    </location>
</feature>
<protein>
    <submittedName>
        <fullName evidence="3">Uncharacterized protein</fullName>
    </submittedName>
</protein>
<gene>
    <name evidence="3" type="ORF">CLV43_118129</name>
</gene>
<sequence>MTRGVVVTATAASLWCAFVLAATFRHAAPPSAMAVYVPAVLVLPVVLLTLRRVGKDALLALALVPRALLVLGLLVALFGWLFACGALHGQPGTERLGTFAGVVLVLHAVFGLVAVGLVKVDENPHLR</sequence>
<feature type="transmembrane region" description="Helical" evidence="1">
    <location>
        <begin position="95"/>
        <end position="118"/>
    </location>
</feature>
<keyword evidence="1" id="KW-0472">Membrane</keyword>
<evidence type="ECO:0000313" key="3">
    <source>
        <dbReference type="EMBL" id="PRY34101.1"/>
    </source>
</evidence>
<comment type="caution">
    <text evidence="3">The sequence shown here is derived from an EMBL/GenBank/DDBJ whole genome shotgun (WGS) entry which is preliminary data.</text>
</comment>
<feature type="transmembrane region" description="Helical" evidence="1">
    <location>
        <begin position="57"/>
        <end position="83"/>
    </location>
</feature>
<evidence type="ECO:0000256" key="1">
    <source>
        <dbReference type="SAM" id="Phobius"/>
    </source>
</evidence>
<dbReference type="EMBL" id="PVTF01000018">
    <property type="protein sequence ID" value="PRY34101.1"/>
    <property type="molecule type" value="Genomic_DNA"/>
</dbReference>
<dbReference type="AlphaFoldDB" id="A0A2T0SL09"/>
<organism evidence="3 4">
    <name type="scientific">Umezawaea tangerina</name>
    <dbReference type="NCBI Taxonomy" id="84725"/>
    <lineage>
        <taxon>Bacteria</taxon>
        <taxon>Bacillati</taxon>
        <taxon>Actinomycetota</taxon>
        <taxon>Actinomycetes</taxon>
        <taxon>Pseudonocardiales</taxon>
        <taxon>Pseudonocardiaceae</taxon>
        <taxon>Umezawaea</taxon>
    </lineage>
</organism>
<reference evidence="3 4" key="1">
    <citation type="submission" date="2018-03" db="EMBL/GenBank/DDBJ databases">
        <title>Genomic Encyclopedia of Archaeal and Bacterial Type Strains, Phase II (KMG-II): from individual species to whole genera.</title>
        <authorList>
            <person name="Goeker M."/>
        </authorList>
    </citation>
    <scope>NUCLEOTIDE SEQUENCE [LARGE SCALE GENOMIC DNA]</scope>
    <source>
        <strain evidence="3 4">DSM 44720</strain>
    </source>
</reference>
<dbReference type="Proteomes" id="UP000239494">
    <property type="component" value="Unassembled WGS sequence"/>
</dbReference>